<evidence type="ECO:0000256" key="9">
    <source>
        <dbReference type="ARBA" id="ARBA00054046"/>
    </source>
</evidence>
<evidence type="ECO:0000259" key="13">
    <source>
        <dbReference type="PROSITE" id="PS51469"/>
    </source>
</evidence>
<feature type="transmembrane region" description="Helical" evidence="12">
    <location>
        <begin position="532"/>
        <end position="561"/>
    </location>
</feature>
<evidence type="ECO:0000256" key="12">
    <source>
        <dbReference type="SAM" id="Phobius"/>
    </source>
</evidence>
<evidence type="ECO:0000256" key="1">
    <source>
        <dbReference type="ARBA" id="ARBA00004232"/>
    </source>
</evidence>
<feature type="compositionally biased region" description="Basic and acidic residues" evidence="11">
    <location>
        <begin position="117"/>
        <end position="126"/>
    </location>
</feature>
<dbReference type="InterPro" id="IPR045120">
    <property type="entry name" value="Suco/Slp1-like"/>
</dbReference>
<reference evidence="14" key="1">
    <citation type="journal article" date="2021" name="Front. Plant Sci.">
        <title>Chromosome-Scale Genome Assembly for Chinese Sour Jujube and Insights Into Its Genome Evolution and Domestication Signature.</title>
        <authorList>
            <person name="Shen L.-Y."/>
            <person name="Luo H."/>
            <person name="Wang X.-L."/>
            <person name="Wang X.-M."/>
            <person name="Qiu X.-J."/>
            <person name="Liu H."/>
            <person name="Zhou S.-S."/>
            <person name="Jia K.-H."/>
            <person name="Nie S."/>
            <person name="Bao Y.-T."/>
            <person name="Zhang R.-G."/>
            <person name="Yun Q.-Z."/>
            <person name="Chai Y.-H."/>
            <person name="Lu J.-Y."/>
            <person name="Li Y."/>
            <person name="Zhao S.-W."/>
            <person name="Mao J.-F."/>
            <person name="Jia S.-G."/>
            <person name="Mao Y.-M."/>
        </authorList>
    </citation>
    <scope>NUCLEOTIDE SEQUENCE</scope>
    <source>
        <strain evidence="14">AT0</strain>
        <tissue evidence="14">Leaf</tissue>
    </source>
</reference>
<feature type="coiled-coil region" evidence="10">
    <location>
        <begin position="503"/>
        <end position="530"/>
    </location>
</feature>
<evidence type="ECO:0000313" key="14">
    <source>
        <dbReference type="EMBL" id="KAH7519747.1"/>
    </source>
</evidence>
<keyword evidence="5 12" id="KW-1133">Transmembrane helix</keyword>
<evidence type="ECO:0000256" key="8">
    <source>
        <dbReference type="ARBA" id="ARBA00023242"/>
    </source>
</evidence>
<accession>A0A978UXN1</accession>
<feature type="region of interest" description="Disordered" evidence="11">
    <location>
        <begin position="117"/>
        <end position="152"/>
    </location>
</feature>
<keyword evidence="6 10" id="KW-0175">Coiled coil</keyword>
<dbReference type="InterPro" id="IPR008979">
    <property type="entry name" value="Galactose-bd-like_sf"/>
</dbReference>
<proteinExistence type="predicted"/>
<feature type="region of interest" description="Disordered" evidence="11">
    <location>
        <begin position="349"/>
        <end position="376"/>
    </location>
</feature>
<feature type="domain" description="SUN" evidence="13">
    <location>
        <begin position="169"/>
        <end position="333"/>
    </location>
</feature>
<evidence type="ECO:0000256" key="11">
    <source>
        <dbReference type="SAM" id="MobiDB-lite"/>
    </source>
</evidence>
<dbReference type="EMBL" id="JAEACU010000008">
    <property type="protein sequence ID" value="KAH7519747.1"/>
    <property type="molecule type" value="Genomic_DNA"/>
</dbReference>
<dbReference type="PANTHER" id="PTHR12953:SF0">
    <property type="entry name" value="SUN DOMAIN-CONTAINING OSSIFICATION FACTOR"/>
    <property type="match status" value="1"/>
</dbReference>
<dbReference type="GO" id="GO:0034975">
    <property type="term" value="P:protein folding in endoplasmic reticulum"/>
    <property type="evidence" value="ECO:0007669"/>
    <property type="project" value="TreeGrafter"/>
</dbReference>
<dbReference type="Proteomes" id="UP000813462">
    <property type="component" value="Unassembled WGS sequence"/>
</dbReference>
<feature type="transmembrane region" description="Helical" evidence="12">
    <location>
        <begin position="573"/>
        <end position="595"/>
    </location>
</feature>
<evidence type="ECO:0000256" key="5">
    <source>
        <dbReference type="ARBA" id="ARBA00022989"/>
    </source>
</evidence>
<dbReference type="InterPro" id="IPR012919">
    <property type="entry name" value="SUN_dom"/>
</dbReference>
<keyword evidence="3 12" id="KW-0812">Transmembrane</keyword>
<dbReference type="OrthoDB" id="266334at2759"/>
<protein>
    <recommendedName>
        <fullName evidence="13">SUN domain-containing protein</fullName>
    </recommendedName>
</protein>
<keyword evidence="8" id="KW-0539">Nucleus</keyword>
<name>A0A978UXN1_ZIZJJ</name>
<evidence type="ECO:0000256" key="10">
    <source>
        <dbReference type="SAM" id="Coils"/>
    </source>
</evidence>
<dbReference type="Pfam" id="PF07738">
    <property type="entry name" value="Sad1_UNC"/>
    <property type="match status" value="1"/>
</dbReference>
<evidence type="ECO:0000256" key="3">
    <source>
        <dbReference type="ARBA" id="ARBA00022692"/>
    </source>
</evidence>
<dbReference type="FunFam" id="2.60.120.260:FF:000062">
    <property type="entry name" value="Galactose-binding protein isoform 3"/>
    <property type="match status" value="1"/>
</dbReference>
<organism evidence="14 15">
    <name type="scientific">Ziziphus jujuba var. spinosa</name>
    <dbReference type="NCBI Taxonomy" id="714518"/>
    <lineage>
        <taxon>Eukaryota</taxon>
        <taxon>Viridiplantae</taxon>
        <taxon>Streptophyta</taxon>
        <taxon>Embryophyta</taxon>
        <taxon>Tracheophyta</taxon>
        <taxon>Spermatophyta</taxon>
        <taxon>Magnoliopsida</taxon>
        <taxon>eudicotyledons</taxon>
        <taxon>Gunneridae</taxon>
        <taxon>Pentapetalae</taxon>
        <taxon>rosids</taxon>
        <taxon>fabids</taxon>
        <taxon>Rosales</taxon>
        <taxon>Rhamnaceae</taxon>
        <taxon>Paliureae</taxon>
        <taxon>Ziziphus</taxon>
    </lineage>
</organism>
<keyword evidence="7 12" id="KW-0472">Membrane</keyword>
<dbReference type="SUPFAM" id="SSF49785">
    <property type="entry name" value="Galactose-binding domain-like"/>
    <property type="match status" value="1"/>
</dbReference>
<evidence type="ECO:0000256" key="4">
    <source>
        <dbReference type="ARBA" id="ARBA00022824"/>
    </source>
</evidence>
<evidence type="ECO:0000256" key="2">
    <source>
        <dbReference type="ARBA" id="ARBA00004477"/>
    </source>
</evidence>
<dbReference type="GO" id="GO:0005789">
    <property type="term" value="C:endoplasmic reticulum membrane"/>
    <property type="evidence" value="ECO:0007669"/>
    <property type="project" value="UniProtKB-SubCell"/>
</dbReference>
<keyword evidence="4" id="KW-0256">Endoplasmic reticulum</keyword>
<dbReference type="Gene3D" id="2.60.120.260">
    <property type="entry name" value="Galactose-binding domain-like"/>
    <property type="match status" value="1"/>
</dbReference>
<evidence type="ECO:0000256" key="6">
    <source>
        <dbReference type="ARBA" id="ARBA00023054"/>
    </source>
</evidence>
<comment type="subcellular location">
    <subcellularLocation>
        <location evidence="2">Endoplasmic reticulum membrane</location>
        <topology evidence="2">Multi-pass membrane protein</topology>
    </subcellularLocation>
    <subcellularLocation>
        <location evidence="1">Nucleus membrane</location>
        <topology evidence="1">Multi-pass membrane protein</topology>
    </subcellularLocation>
</comment>
<evidence type="ECO:0000256" key="7">
    <source>
        <dbReference type="ARBA" id="ARBA00023136"/>
    </source>
</evidence>
<dbReference type="PANTHER" id="PTHR12953">
    <property type="entry name" value="MEMBRANE PROTEIN CH1 RELATED"/>
    <property type="match status" value="1"/>
</dbReference>
<sequence length="596" mass="66601">MQRSRRALRQRRALEKAFTGRNHKCKVSLSLLLFLWALLFIFNLWISHGDGFGDGAVVRPVDVSTWNETKLDSGKYTDSVDIHSFEKTDSIHSSDGLSANGVTPSSLSGELLDAKEVKDDASDEASKNYVSASGKQSKRENSSSGTKPEIDRLSRVVPVGLDEFKSKTYSSKSKSGIGPSGGIKHKVEPGGTEYNYASASKGAKVLAFNKEAKGASNILGRDKDKYLRNPCSAEEKFVIIELSEETLVDTIEIGNFEHYSSNLKDFELLGSLVYPTDQWIKLGNFNSTNVKLAQRFVLPEPKWVRYLKLNLLSHYGSEFYCTLSVVEVYGVDAVERMLEDLISVQDNTLKSEGPASDQKSVSSEPEAPGGDYQYQNINKEMDPQTASGSSNVNHEIVKSNVPDPVEEVRHQPVGRMPGDTVIKILMQKVRALDINLSVLERYLEELTSRYGNIFQEIDKDIGDKDRLLEKIRADIHNLLESQRSITKDVDDLNSWKSLASIQLDNLVRDNAILRSEVEKVRERQNSIEDKNIVIFVVCIIFSLLALLRFFLDMAVSVYMALSVQRTTNNSGKFCSTGSSWFFLLLSCTLILFILAL</sequence>
<dbReference type="GO" id="GO:0031965">
    <property type="term" value="C:nuclear membrane"/>
    <property type="evidence" value="ECO:0007669"/>
    <property type="project" value="UniProtKB-SubCell"/>
</dbReference>
<comment type="function">
    <text evidence="9">Encodes a member of the mid-SUN subfamily of SUN-domain proteins that is localized to both the nuclear envelope and the ER. It is involved in early seed development and nuclear morphology. [TAIR].</text>
</comment>
<dbReference type="AlphaFoldDB" id="A0A978UXN1"/>
<dbReference type="PROSITE" id="PS51469">
    <property type="entry name" value="SUN"/>
    <property type="match status" value="1"/>
</dbReference>
<comment type="caution">
    <text evidence="14">The sequence shown here is derived from an EMBL/GenBank/DDBJ whole genome shotgun (WGS) entry which is preliminary data.</text>
</comment>
<evidence type="ECO:0000313" key="15">
    <source>
        <dbReference type="Proteomes" id="UP000813462"/>
    </source>
</evidence>
<gene>
    <name evidence="14" type="ORF">FEM48_Zijuj08G0070000</name>
</gene>